<organism evidence="5 6">
    <name type="scientific">Anoxybacter fermentans</name>
    <dbReference type="NCBI Taxonomy" id="1323375"/>
    <lineage>
        <taxon>Bacteria</taxon>
        <taxon>Bacillati</taxon>
        <taxon>Bacillota</taxon>
        <taxon>Clostridia</taxon>
        <taxon>Halanaerobiales</taxon>
        <taxon>Anoxybacter</taxon>
    </lineage>
</organism>
<evidence type="ECO:0000256" key="2">
    <source>
        <dbReference type="ARBA" id="ARBA00022801"/>
    </source>
</evidence>
<evidence type="ECO:0000256" key="1">
    <source>
        <dbReference type="ARBA" id="ARBA00022670"/>
    </source>
</evidence>
<evidence type="ECO:0000259" key="4">
    <source>
        <dbReference type="Pfam" id="PF16325"/>
    </source>
</evidence>
<sequence>MKKPEVLAPAGNLEKLKVAVLYGADAVYLGGQAFNLREGADNFTIEEMKEGLEFAHKRGVKVYVTVNIIPHNRDFANLPTYLKQLADLGVDAVIVSDPGILTMVKEVIPGMEIHLSTQANAVNWRSVKFWHEQGVDRVILARELSLKEIKEIRKKVPEVGLEAFVHGAMCISYSGRCLLSNYMANRNANLGKCAQSCRWKYALVEEKRPGHYYPVFEDERGTYIFNSKDLCMIEYIPQLVQSGLDSFKIEGRMKSLHYVATVTYVYRQAVDRYVKDPENYEFDPIWLEELKKVSHRHYTTGFYFDPPGPEDHNYETSAYVRNYDFMGFVRDYLPETKEAVVEVRSKFFKGDRVEIFGPQTRVFTTELTYIKDEDDNEIEEAPHPHQIIRIPVKYPVKRFDMVRREKPEREAD</sequence>
<dbReference type="PANTHER" id="PTHR30217">
    <property type="entry name" value="PEPTIDASE U32 FAMILY"/>
    <property type="match status" value="1"/>
</dbReference>
<feature type="domain" description="Peptidase family U32 C-terminal" evidence="4">
    <location>
        <begin position="321"/>
        <end position="403"/>
    </location>
</feature>
<keyword evidence="2" id="KW-0378">Hydrolase</keyword>
<dbReference type="InterPro" id="IPR051454">
    <property type="entry name" value="RNA/ubiquinone_mod_enzymes"/>
</dbReference>
<protein>
    <submittedName>
        <fullName evidence="5">Peptidase U32</fullName>
    </submittedName>
</protein>
<dbReference type="EMBL" id="CP016379">
    <property type="protein sequence ID" value="AZR73619.1"/>
    <property type="molecule type" value="Genomic_DNA"/>
</dbReference>
<gene>
    <name evidence="5" type="ORF">BBF96_09590</name>
</gene>
<dbReference type="Pfam" id="PF16325">
    <property type="entry name" value="Peptidase_U32_C"/>
    <property type="match status" value="1"/>
</dbReference>
<name>A0A3S9SZA1_9FIRM</name>
<comment type="similarity">
    <text evidence="3">Belongs to the peptidase U32 family.</text>
</comment>
<dbReference type="Pfam" id="PF01136">
    <property type="entry name" value="Peptidase_U32"/>
    <property type="match status" value="1"/>
</dbReference>
<dbReference type="InterPro" id="IPR001539">
    <property type="entry name" value="Peptidase_U32"/>
</dbReference>
<evidence type="ECO:0000313" key="6">
    <source>
        <dbReference type="Proteomes" id="UP000267250"/>
    </source>
</evidence>
<evidence type="ECO:0000256" key="3">
    <source>
        <dbReference type="ARBA" id="ARBA00038374"/>
    </source>
</evidence>
<dbReference type="KEGG" id="aft:BBF96_09590"/>
<dbReference type="GO" id="GO:0008233">
    <property type="term" value="F:peptidase activity"/>
    <property type="evidence" value="ECO:0007669"/>
    <property type="project" value="UniProtKB-KW"/>
</dbReference>
<accession>A0A3S9SZA1</accession>
<dbReference type="InterPro" id="IPR011060">
    <property type="entry name" value="RibuloseP-bd_barrel"/>
</dbReference>
<dbReference type="OrthoDB" id="9807498at2"/>
<evidence type="ECO:0000313" key="5">
    <source>
        <dbReference type="EMBL" id="AZR73619.1"/>
    </source>
</evidence>
<dbReference type="PROSITE" id="PS01276">
    <property type="entry name" value="PEPTIDASE_U32"/>
    <property type="match status" value="1"/>
</dbReference>
<dbReference type="GO" id="GO:0006508">
    <property type="term" value="P:proteolysis"/>
    <property type="evidence" value="ECO:0007669"/>
    <property type="project" value="UniProtKB-KW"/>
</dbReference>
<dbReference type="RefSeq" id="WP_127016960.1">
    <property type="nucleotide sequence ID" value="NZ_CP016379.1"/>
</dbReference>
<dbReference type="Proteomes" id="UP000267250">
    <property type="component" value="Chromosome"/>
</dbReference>
<keyword evidence="1" id="KW-0645">Protease</keyword>
<keyword evidence="6" id="KW-1185">Reference proteome</keyword>
<dbReference type="InterPro" id="IPR032525">
    <property type="entry name" value="Peptidase_U32_C"/>
</dbReference>
<dbReference type="SUPFAM" id="SSF51366">
    <property type="entry name" value="Ribulose-phoshate binding barrel"/>
    <property type="match status" value="1"/>
</dbReference>
<proteinExistence type="inferred from homology"/>
<reference evidence="5 6" key="1">
    <citation type="submission" date="2016-07" db="EMBL/GenBank/DDBJ databases">
        <title>Genome and transcriptome analysis of iron-reducing fermentative bacteria Anoxybacter fermentans.</title>
        <authorList>
            <person name="Zeng X."/>
            <person name="Shao Z."/>
        </authorList>
    </citation>
    <scope>NUCLEOTIDE SEQUENCE [LARGE SCALE GENOMIC DNA]</scope>
    <source>
        <strain evidence="5 6">DY22613</strain>
    </source>
</reference>
<dbReference type="Gene3D" id="2.40.30.10">
    <property type="entry name" value="Translation factors"/>
    <property type="match status" value="1"/>
</dbReference>
<dbReference type="PANTHER" id="PTHR30217:SF6">
    <property type="entry name" value="TRNA HYDROXYLATION PROTEIN P"/>
    <property type="match status" value="1"/>
</dbReference>
<dbReference type="AlphaFoldDB" id="A0A3S9SZA1"/>